<dbReference type="HOGENOM" id="CLU_1089798_0_0_1"/>
<gene>
    <name evidence="1" type="ORF">ACLA_091710</name>
</gene>
<dbReference type="RefSeq" id="XP_001272899.1">
    <property type="nucleotide sequence ID" value="XM_001272898.1"/>
</dbReference>
<evidence type="ECO:0000313" key="1">
    <source>
        <dbReference type="EMBL" id="EAW11473.1"/>
    </source>
</evidence>
<dbReference type="EMBL" id="DS027052">
    <property type="protein sequence ID" value="EAW11473.1"/>
    <property type="molecule type" value="Genomic_DNA"/>
</dbReference>
<name>A1CF24_ASPCL</name>
<dbReference type="STRING" id="344612.A1CF24"/>
<organism evidence="1 2">
    <name type="scientific">Aspergillus clavatus (strain ATCC 1007 / CBS 513.65 / DSM 816 / NCTC 3887 / NRRL 1 / QM 1276 / 107)</name>
    <dbReference type="NCBI Taxonomy" id="344612"/>
    <lineage>
        <taxon>Eukaryota</taxon>
        <taxon>Fungi</taxon>
        <taxon>Dikarya</taxon>
        <taxon>Ascomycota</taxon>
        <taxon>Pezizomycotina</taxon>
        <taxon>Eurotiomycetes</taxon>
        <taxon>Eurotiomycetidae</taxon>
        <taxon>Eurotiales</taxon>
        <taxon>Aspergillaceae</taxon>
        <taxon>Aspergillus</taxon>
        <taxon>Aspergillus subgen. Fumigati</taxon>
    </lineage>
</organism>
<protein>
    <submittedName>
        <fullName evidence="1">Uncharacterized protein</fullName>
    </submittedName>
</protein>
<reference evidence="1 2" key="1">
    <citation type="journal article" date="2008" name="PLoS Genet.">
        <title>Genomic islands in the pathogenic filamentous fungus Aspergillus fumigatus.</title>
        <authorList>
            <person name="Fedorova N.D."/>
            <person name="Khaldi N."/>
            <person name="Joardar V.S."/>
            <person name="Maiti R."/>
            <person name="Amedeo P."/>
            <person name="Anderson M.J."/>
            <person name="Crabtree J."/>
            <person name="Silva J.C."/>
            <person name="Badger J.H."/>
            <person name="Albarraq A."/>
            <person name="Angiuoli S."/>
            <person name="Bussey H."/>
            <person name="Bowyer P."/>
            <person name="Cotty P.J."/>
            <person name="Dyer P.S."/>
            <person name="Egan A."/>
            <person name="Galens K."/>
            <person name="Fraser-Liggett C.M."/>
            <person name="Haas B.J."/>
            <person name="Inman J.M."/>
            <person name="Kent R."/>
            <person name="Lemieux S."/>
            <person name="Malavazi I."/>
            <person name="Orvis J."/>
            <person name="Roemer T."/>
            <person name="Ronning C.M."/>
            <person name="Sundaram J.P."/>
            <person name="Sutton G."/>
            <person name="Turner G."/>
            <person name="Venter J.C."/>
            <person name="White O.R."/>
            <person name="Whitty B.R."/>
            <person name="Youngman P."/>
            <person name="Wolfe K.H."/>
            <person name="Goldman G.H."/>
            <person name="Wortman J.R."/>
            <person name="Jiang B."/>
            <person name="Denning D.W."/>
            <person name="Nierman W.C."/>
        </authorList>
    </citation>
    <scope>NUCLEOTIDE SEQUENCE [LARGE SCALE GENOMIC DNA]</scope>
    <source>
        <strain evidence="2">ATCC 1007 / CBS 513.65 / DSM 816 / NCTC 3887 / NRRL 1</strain>
    </source>
</reference>
<dbReference type="PANTHER" id="PTHR37535:SF2">
    <property type="entry name" value="FINGER DOMAIN PROTEIN, PUTATIVE (AFU_ORTHOLOGUE AFUA_6G09300)-RELATED"/>
    <property type="match status" value="1"/>
</dbReference>
<dbReference type="KEGG" id="act:ACLA_091710"/>
<dbReference type="VEuPathDB" id="FungiDB:ACLA_091710"/>
<dbReference type="Pfam" id="PF11917">
    <property type="entry name" value="DUF3435"/>
    <property type="match status" value="1"/>
</dbReference>
<evidence type="ECO:0000313" key="2">
    <source>
        <dbReference type="Proteomes" id="UP000006701"/>
    </source>
</evidence>
<proteinExistence type="predicted"/>
<sequence length="255" mass="29870">MQKKVIERKKSRAQKKQAFEIAEQDFQRKFGDYLQQKKLKQELRGPTRRALDAVERWERKYLRATQRHSRAQRVARNEWQRQRNRLVRENLERYKNEQPVIDSERQLAGKVVDEEVMGALERTGYMTPQHMTLIDTLLTMPGPTVEKEYQRRIAAINAIITFCDVEEGSPTKRPKMTQKRRERPHFPLQLRLFALKLNISGRRFVSFALGILVYQIISESKAFTPLDPSVVTLLTFTSCHIRKICRSNAASAGKT</sequence>
<dbReference type="InterPro" id="IPR021842">
    <property type="entry name" value="DUF3435"/>
</dbReference>
<keyword evidence="2" id="KW-1185">Reference proteome</keyword>
<dbReference type="OrthoDB" id="3544487at2759"/>
<accession>A1CF24</accession>
<dbReference type="GeneID" id="4705140"/>
<dbReference type="PANTHER" id="PTHR37535">
    <property type="entry name" value="FLUG DOMAIN PROTEIN"/>
    <property type="match status" value="1"/>
</dbReference>
<dbReference type="Proteomes" id="UP000006701">
    <property type="component" value="Unassembled WGS sequence"/>
</dbReference>
<dbReference type="eggNOG" id="ENOG502QW3K">
    <property type="taxonomic scope" value="Eukaryota"/>
</dbReference>
<dbReference type="AlphaFoldDB" id="A1CF24"/>